<accession>A0AC61SBW8</accession>
<evidence type="ECO:0000313" key="1">
    <source>
        <dbReference type="EMBL" id="TKY92087.1"/>
    </source>
</evidence>
<reference evidence="1" key="1">
    <citation type="submission" date="2018-09" db="EMBL/GenBank/DDBJ databases">
        <title>A genomic encyclopedia of anaerobic methanotrophic archaea.</title>
        <authorList>
            <person name="Skennerton C.T."/>
            <person name="Chadwick G.L."/>
            <person name="Laso-Perez R."/>
            <person name="Leu A.O."/>
            <person name="Speth D.R."/>
            <person name="Yu H."/>
            <person name="Morgan-Lang C."/>
            <person name="Hatzenpichler R."/>
            <person name="Goudeau D."/>
            <person name="Malmstrom R."/>
            <person name="Woyke T."/>
            <person name="Hallam S."/>
            <person name="Tyson G.W."/>
            <person name="Wegener G."/>
            <person name="Boetius A."/>
            <person name="Orphan V.J."/>
        </authorList>
    </citation>
    <scope>NUCLEOTIDE SEQUENCE</scope>
    <source>
        <strain evidence="1">CONS3730D10UFb2</strain>
    </source>
</reference>
<evidence type="ECO:0000313" key="2">
    <source>
        <dbReference type="Proteomes" id="UP000315423"/>
    </source>
</evidence>
<sequence>MTNPSANSLIVLAAFIIGALTNYAYNISMGWLLTPEQYGMLGVSLSFLLILSLFITSAFPLTVTKFISGEYNESIKHQVFKTSLIANIIIAIILSALFYLGYITDIIKLGIDYYLLVLCIILATLLTSAMVVYSGILQGTFRFKSFAYIGIIVLLIKLIFALIFVQAGLKTFGALLALPISVFIGLILTIILTKDFTFYKTKGWAGSNVYFFALPMFFGTLAATLLMNIDILGVKFLTIDSQSDTLSGYYRAALILAQLPMFLAGALMSVMFPYISKHTENDQYSLKSIKYAALFILPISLILAAVPESFILIIFPVEYTAGAPALGIVAIGMGLLGMATVFTRIFQARQAPMIPAVVLSISVLIEIILLIYLIPEYGLVGAAASTTIASALGFFVLGILYLRVFSYKLNFIVIIKTIVSFCLLVLLVYASPDMGSAVFIAYLAVCGMVYVIVLAVFSLLTEEDVSIFISGLPEHKNVVLMGDIITGLVKRLNRFF</sequence>
<dbReference type="Proteomes" id="UP000315423">
    <property type="component" value="Unassembled WGS sequence"/>
</dbReference>
<name>A0AC61SBW8_9EURY</name>
<comment type="caution">
    <text evidence="1">The sequence shown here is derived from an EMBL/GenBank/DDBJ whole genome shotgun (WGS) entry which is preliminary data.</text>
</comment>
<gene>
    <name evidence="1" type="ORF">C5S46_02480</name>
</gene>
<dbReference type="EMBL" id="QYBA01000079">
    <property type="protein sequence ID" value="TKY92087.1"/>
    <property type="molecule type" value="Genomic_DNA"/>
</dbReference>
<proteinExistence type="predicted"/>
<protein>
    <submittedName>
        <fullName evidence="1">Uncharacterized protein</fullName>
    </submittedName>
</protein>
<organism evidence="1 2">
    <name type="scientific">Candidatus Methanomarinus sp</name>
    <dbReference type="NCBI Taxonomy" id="3386244"/>
    <lineage>
        <taxon>Archaea</taxon>
        <taxon>Methanobacteriati</taxon>
        <taxon>Methanobacteriota</taxon>
        <taxon>Stenosarchaea group</taxon>
        <taxon>Methanomicrobia</taxon>
        <taxon>Methanosarcinales</taxon>
        <taxon>ANME-2 cluster</taxon>
        <taxon>Candidatus Methanocomedenaceae</taxon>
        <taxon>Candidatus Methanomarinus</taxon>
    </lineage>
</organism>